<evidence type="ECO:0000313" key="2">
    <source>
        <dbReference type="WBParaSite" id="MBELARI_LOCUS19564"/>
    </source>
</evidence>
<organism evidence="1 2">
    <name type="scientific">Mesorhabditis belari</name>
    <dbReference type="NCBI Taxonomy" id="2138241"/>
    <lineage>
        <taxon>Eukaryota</taxon>
        <taxon>Metazoa</taxon>
        <taxon>Ecdysozoa</taxon>
        <taxon>Nematoda</taxon>
        <taxon>Chromadorea</taxon>
        <taxon>Rhabditida</taxon>
        <taxon>Rhabditina</taxon>
        <taxon>Rhabditomorpha</taxon>
        <taxon>Rhabditoidea</taxon>
        <taxon>Rhabditidae</taxon>
        <taxon>Mesorhabditinae</taxon>
        <taxon>Mesorhabditis</taxon>
    </lineage>
</organism>
<sequence length="206" mass="24333">MIVDSAESSFKIQTNQVKIPRFQKHHWSSIPQSETIIFMPKSNRSFQSLQTFGESHEKMNLRNERRDQNDAQIESSESTQLRLIRGQGDTKKDRFLTRQHPNLRVRISRPIRPSKIWEMRRKKMKRIYKDDELGNGEIDSFRPPPLPPLPNEIAMRISGGNFRRRLKRPCYRNREPRCGLKLRKTIERNVANERSKGAGIARKKRS</sequence>
<dbReference type="WBParaSite" id="MBELARI_LOCUS19564">
    <property type="protein sequence ID" value="MBELARI_LOCUS19564"/>
    <property type="gene ID" value="MBELARI_LOCUS19564"/>
</dbReference>
<name>A0AAF3EZE5_9BILA</name>
<proteinExistence type="predicted"/>
<evidence type="ECO:0000313" key="1">
    <source>
        <dbReference type="Proteomes" id="UP000887575"/>
    </source>
</evidence>
<protein>
    <submittedName>
        <fullName evidence="2">Uncharacterized protein</fullName>
    </submittedName>
</protein>
<keyword evidence="1" id="KW-1185">Reference proteome</keyword>
<dbReference type="Proteomes" id="UP000887575">
    <property type="component" value="Unassembled WGS sequence"/>
</dbReference>
<reference evidence="2" key="1">
    <citation type="submission" date="2024-02" db="UniProtKB">
        <authorList>
            <consortium name="WormBaseParasite"/>
        </authorList>
    </citation>
    <scope>IDENTIFICATION</scope>
</reference>
<accession>A0AAF3EZE5</accession>
<dbReference type="AlphaFoldDB" id="A0AAF3EZE5"/>